<accession>K8Z9V0</accession>
<dbReference type="InterPro" id="IPR018966">
    <property type="entry name" value="VTC_domain"/>
</dbReference>
<dbReference type="STRING" id="1234409.C683_0294"/>
<dbReference type="CDD" id="cd07750">
    <property type="entry name" value="PolyPPase_VTC_like"/>
    <property type="match status" value="1"/>
</dbReference>
<evidence type="ECO:0000313" key="2">
    <source>
        <dbReference type="EMBL" id="EKU27829.1"/>
    </source>
</evidence>
<dbReference type="GO" id="GO:0006799">
    <property type="term" value="P:polyphosphate biosynthetic process"/>
    <property type="evidence" value="ECO:0007669"/>
    <property type="project" value="UniProtKB-ARBA"/>
</dbReference>
<comment type="caution">
    <text evidence="2">The sequence shown here is derived from an EMBL/GenBank/DDBJ whole genome shotgun (WGS) entry which is preliminary data.</text>
</comment>
<dbReference type="Proteomes" id="UP000016057">
    <property type="component" value="Unassembled WGS sequence"/>
</dbReference>
<dbReference type="InterPro" id="IPR042267">
    <property type="entry name" value="VTC_sf"/>
</dbReference>
<keyword evidence="3" id="KW-1185">Reference proteome</keyword>
<protein>
    <recommendedName>
        <fullName evidence="1">VTC domain-containing protein</fullName>
    </recommendedName>
</protein>
<name>K8Z9V0_9ENTE</name>
<dbReference type="EMBL" id="AMYT01000008">
    <property type="protein sequence ID" value="EKU27829.1"/>
    <property type="molecule type" value="Genomic_DNA"/>
</dbReference>
<dbReference type="Gene3D" id="3.20.100.30">
    <property type="entry name" value="VTC, catalytic tunnel domain"/>
    <property type="match status" value="1"/>
</dbReference>
<dbReference type="AlphaFoldDB" id="K8Z9V0"/>
<reference evidence="2 3" key="1">
    <citation type="journal article" date="2013" name="Genome Announc.">
        <title>Draft Genome Sequence of Catellicoccus marimammalium, a Novel Species Commonly Found in Gull Feces.</title>
        <authorList>
            <person name="Weigand M.R."/>
            <person name="Ryu H."/>
            <person name="Bozcek L."/>
            <person name="Konstantinidis K.T."/>
            <person name="Santo Domingo J.W."/>
        </authorList>
    </citation>
    <scope>NUCLEOTIDE SEQUENCE [LARGE SCALE GENOMIC DNA]</scope>
    <source>
        <strain evidence="2 3">M35/04/3</strain>
    </source>
</reference>
<sequence>MIIVNRRELKFAISEWDYYQLQAQLSELLNPDPHNGVEGYSIRSLYFDSLFSADYYAKMDGEEERKKIRLRIYHPDDQEVKLEIKRKMNISQRKETVTISREDAKELIQCNYGVLLNYDNPVAQTAYNIMTTEQYVPKVLIDYRRKAFIHEENKIRVTLDSDIRSNEFDFDLFSKDVYCTPVYDHWHALLEIKYDGDFFQWISGALVTHDSVYQSLSKYCVGRKFFDNYLS</sequence>
<proteinExistence type="predicted"/>
<dbReference type="Pfam" id="PF09359">
    <property type="entry name" value="VTC"/>
    <property type="match status" value="1"/>
</dbReference>
<dbReference type="RefSeq" id="WP_009488568.1">
    <property type="nucleotide sequence ID" value="NZ_AMYT01000008.1"/>
</dbReference>
<organism evidence="2 3">
    <name type="scientific">Catellicoccus marimammalium M35/04/3</name>
    <dbReference type="NCBI Taxonomy" id="1234409"/>
    <lineage>
        <taxon>Bacteria</taxon>
        <taxon>Bacillati</taxon>
        <taxon>Bacillota</taxon>
        <taxon>Bacilli</taxon>
        <taxon>Lactobacillales</taxon>
        <taxon>Enterococcaceae</taxon>
        <taxon>Catellicoccus</taxon>
    </lineage>
</organism>
<feature type="domain" description="VTC" evidence="1">
    <location>
        <begin position="5"/>
        <end position="224"/>
    </location>
</feature>
<dbReference type="eggNOG" id="COG5036">
    <property type="taxonomic scope" value="Bacteria"/>
</dbReference>
<evidence type="ECO:0000313" key="3">
    <source>
        <dbReference type="Proteomes" id="UP000016057"/>
    </source>
</evidence>
<evidence type="ECO:0000259" key="1">
    <source>
        <dbReference type="Pfam" id="PF09359"/>
    </source>
</evidence>
<gene>
    <name evidence="2" type="ORF">C683_0294</name>
</gene>